<organism evidence="1">
    <name type="scientific">marine sediment metagenome</name>
    <dbReference type="NCBI Taxonomy" id="412755"/>
    <lineage>
        <taxon>unclassified sequences</taxon>
        <taxon>metagenomes</taxon>
        <taxon>ecological metagenomes</taxon>
    </lineage>
</organism>
<accession>A0A0F9G7W7</accession>
<reference evidence="1" key="1">
    <citation type="journal article" date="2015" name="Nature">
        <title>Complex archaea that bridge the gap between prokaryotes and eukaryotes.</title>
        <authorList>
            <person name="Spang A."/>
            <person name="Saw J.H."/>
            <person name="Jorgensen S.L."/>
            <person name="Zaremba-Niedzwiedzka K."/>
            <person name="Martijn J."/>
            <person name="Lind A.E."/>
            <person name="van Eijk R."/>
            <person name="Schleper C."/>
            <person name="Guy L."/>
            <person name="Ettema T.J."/>
        </authorList>
    </citation>
    <scope>NUCLEOTIDE SEQUENCE</scope>
</reference>
<dbReference type="InterPro" id="IPR035901">
    <property type="entry name" value="GIY-YIG_endonuc_sf"/>
</dbReference>
<comment type="caution">
    <text evidence="1">The sequence shown here is derived from an EMBL/GenBank/DDBJ whole genome shotgun (WGS) entry which is preliminary data.</text>
</comment>
<dbReference type="AlphaFoldDB" id="A0A0F9G7W7"/>
<dbReference type="EMBL" id="LAZR01018788">
    <property type="protein sequence ID" value="KKL94999.1"/>
    <property type="molecule type" value="Genomic_DNA"/>
</dbReference>
<dbReference type="Gene3D" id="3.40.1440.10">
    <property type="entry name" value="GIY-YIG endonuclease"/>
    <property type="match status" value="1"/>
</dbReference>
<gene>
    <name evidence="1" type="ORF">LCGC14_1859040</name>
</gene>
<name>A0A0F9G7W7_9ZZZZ</name>
<protein>
    <submittedName>
        <fullName evidence="1">Uncharacterized protein</fullName>
    </submittedName>
</protein>
<evidence type="ECO:0000313" key="1">
    <source>
        <dbReference type="EMBL" id="KKL94999.1"/>
    </source>
</evidence>
<sequence>MKTMKKEVYEKIKDDLPENLRKDVEKYGLESFEFEVLDTASSQEELNRKQREYIKKFNSLEPQGYNLTEDLREEERKPIHMRIIKEENSSGSTRESLRFFQEHYHVLGEVKYIVLYHAEREWLINPELCHQYCIIIGEKVQLWMFGLTWGYYGEGPSGLHDVLQMIDPEFTYEQVISLDRTAKEPITLENVNGRLILRPFDESVSSLLRGKDNHLPWVKI</sequence>
<proteinExistence type="predicted"/>